<protein>
    <submittedName>
        <fullName evidence="2">Uncharacterized protein</fullName>
    </submittedName>
</protein>
<sequence length="100" mass="11926">MWEDAISYQQRCLWRQHGADAAQQRDGGQRARPHARGEQLRAEHVQRVERTRRSQLAREVQPQTRAHVRCEVNKFEFNKLSTYQILNYCPLNILRTIQII</sequence>
<dbReference type="AlphaFoldDB" id="A0AAV1KTE9"/>
<feature type="compositionally biased region" description="Basic and acidic residues" evidence="1">
    <location>
        <begin position="35"/>
        <end position="44"/>
    </location>
</feature>
<feature type="region of interest" description="Disordered" evidence="1">
    <location>
        <begin position="19"/>
        <end position="44"/>
    </location>
</feature>
<dbReference type="Proteomes" id="UP001314205">
    <property type="component" value="Unassembled WGS sequence"/>
</dbReference>
<comment type="caution">
    <text evidence="2">The sequence shown here is derived from an EMBL/GenBank/DDBJ whole genome shotgun (WGS) entry which is preliminary data.</text>
</comment>
<organism evidence="2 3">
    <name type="scientific">Parnassius mnemosyne</name>
    <name type="common">clouded apollo</name>
    <dbReference type="NCBI Taxonomy" id="213953"/>
    <lineage>
        <taxon>Eukaryota</taxon>
        <taxon>Metazoa</taxon>
        <taxon>Ecdysozoa</taxon>
        <taxon>Arthropoda</taxon>
        <taxon>Hexapoda</taxon>
        <taxon>Insecta</taxon>
        <taxon>Pterygota</taxon>
        <taxon>Neoptera</taxon>
        <taxon>Endopterygota</taxon>
        <taxon>Lepidoptera</taxon>
        <taxon>Glossata</taxon>
        <taxon>Ditrysia</taxon>
        <taxon>Papilionoidea</taxon>
        <taxon>Papilionidae</taxon>
        <taxon>Parnassiinae</taxon>
        <taxon>Parnassini</taxon>
        <taxon>Parnassius</taxon>
        <taxon>Driopa</taxon>
    </lineage>
</organism>
<dbReference type="EMBL" id="CAVLGL010000079">
    <property type="protein sequence ID" value="CAK1585790.1"/>
    <property type="molecule type" value="Genomic_DNA"/>
</dbReference>
<evidence type="ECO:0000313" key="3">
    <source>
        <dbReference type="Proteomes" id="UP001314205"/>
    </source>
</evidence>
<keyword evidence="3" id="KW-1185">Reference proteome</keyword>
<gene>
    <name evidence="2" type="ORF">PARMNEM_LOCUS6825</name>
</gene>
<evidence type="ECO:0000256" key="1">
    <source>
        <dbReference type="SAM" id="MobiDB-lite"/>
    </source>
</evidence>
<reference evidence="2 3" key="1">
    <citation type="submission" date="2023-11" db="EMBL/GenBank/DDBJ databases">
        <authorList>
            <person name="Hedman E."/>
            <person name="Englund M."/>
            <person name="Stromberg M."/>
            <person name="Nyberg Akerstrom W."/>
            <person name="Nylinder S."/>
            <person name="Jareborg N."/>
            <person name="Kallberg Y."/>
            <person name="Kronander E."/>
        </authorList>
    </citation>
    <scope>NUCLEOTIDE SEQUENCE [LARGE SCALE GENOMIC DNA]</scope>
</reference>
<name>A0AAV1KTE9_9NEOP</name>
<evidence type="ECO:0000313" key="2">
    <source>
        <dbReference type="EMBL" id="CAK1585790.1"/>
    </source>
</evidence>
<accession>A0AAV1KTE9</accession>
<proteinExistence type="predicted"/>